<dbReference type="SMART" id="SM00228">
    <property type="entry name" value="PDZ"/>
    <property type="match status" value="5"/>
</dbReference>
<name>A0A2H5BFE6_PLADU</name>
<dbReference type="FunFam" id="2.20.70.10:FF:000001">
    <property type="entry name" value="Membrane-associated guanylate kinase, WW and PDZ domain-containing protein 1"/>
    <property type="match status" value="1"/>
</dbReference>
<dbReference type="InterPro" id="IPR001478">
    <property type="entry name" value="PDZ"/>
</dbReference>
<dbReference type="FunFam" id="2.30.42.10:FF:000144">
    <property type="entry name" value="Membrane associated guanylate kinase, WW and PDZ domain containing 2"/>
    <property type="match status" value="1"/>
</dbReference>
<dbReference type="SMART" id="SM00456">
    <property type="entry name" value="WW"/>
    <property type="match status" value="2"/>
</dbReference>
<feature type="domain" description="PDZ" evidence="7">
    <location>
        <begin position="1336"/>
        <end position="1419"/>
    </location>
</feature>
<dbReference type="GO" id="GO:0007165">
    <property type="term" value="P:signal transduction"/>
    <property type="evidence" value="ECO:0007669"/>
    <property type="project" value="TreeGrafter"/>
</dbReference>
<proteinExistence type="evidence at transcript level"/>
<accession>A0A2H5BFE6</accession>
<dbReference type="SUPFAM" id="SSF50156">
    <property type="entry name" value="PDZ domain-like"/>
    <property type="match status" value="6"/>
</dbReference>
<dbReference type="PROSITE" id="PS00856">
    <property type="entry name" value="GUANYLATE_KINASE_1"/>
    <property type="match status" value="1"/>
</dbReference>
<evidence type="ECO:0000256" key="1">
    <source>
        <dbReference type="ARBA" id="ARBA00004170"/>
    </source>
</evidence>
<dbReference type="SUPFAM" id="SSF52540">
    <property type="entry name" value="P-loop containing nucleoside triphosphate hydrolases"/>
    <property type="match status" value="1"/>
</dbReference>
<feature type="region of interest" description="Disordered" evidence="4">
    <location>
        <begin position="1"/>
        <end position="34"/>
    </location>
</feature>
<feature type="region of interest" description="Disordered" evidence="4">
    <location>
        <begin position="381"/>
        <end position="420"/>
    </location>
</feature>
<feature type="compositionally biased region" description="Basic and acidic residues" evidence="4">
    <location>
        <begin position="818"/>
        <end position="830"/>
    </location>
</feature>
<comment type="subcellular location">
    <subcellularLocation>
        <location evidence="1">Membrane</location>
        <topology evidence="1">Peripheral membrane protein</topology>
    </subcellularLocation>
</comment>
<feature type="domain" description="WW" evidence="5">
    <location>
        <begin position="293"/>
        <end position="326"/>
    </location>
</feature>
<dbReference type="InterPro" id="IPR008144">
    <property type="entry name" value="Guanylate_kin-like_dom"/>
</dbReference>
<dbReference type="CDD" id="cd06733">
    <property type="entry name" value="PDZ3_MAGI-1_3-like"/>
    <property type="match status" value="1"/>
</dbReference>
<reference evidence="8" key="1">
    <citation type="journal article" date="2017" name="BMC Dev. Biol.">
        <title>The asymmetric cell division machinery in the spiral-cleaving egg and embryo of the marine annelid Platynereis dumerilii.</title>
        <authorList>
            <person name="Nakama A.B."/>
            <person name="Chou H.C."/>
            <person name="Schneider S.Q."/>
        </authorList>
    </citation>
    <scope>NUCLEOTIDE SEQUENCE</scope>
</reference>
<evidence type="ECO:0000259" key="7">
    <source>
        <dbReference type="PROSITE" id="PS50106"/>
    </source>
</evidence>
<feature type="compositionally biased region" description="Low complexity" evidence="4">
    <location>
        <begin position="975"/>
        <end position="987"/>
    </location>
</feature>
<evidence type="ECO:0000256" key="4">
    <source>
        <dbReference type="SAM" id="MobiDB-lite"/>
    </source>
</evidence>
<feature type="compositionally biased region" description="Polar residues" evidence="4">
    <location>
        <begin position="252"/>
        <end position="264"/>
    </location>
</feature>
<dbReference type="InterPro" id="IPR008145">
    <property type="entry name" value="GK/Ca_channel_bsu"/>
</dbReference>
<evidence type="ECO:0000259" key="6">
    <source>
        <dbReference type="PROSITE" id="PS50052"/>
    </source>
</evidence>
<dbReference type="SMART" id="SM00072">
    <property type="entry name" value="GuKc"/>
    <property type="match status" value="1"/>
</dbReference>
<dbReference type="PROSITE" id="PS01159">
    <property type="entry name" value="WW_DOMAIN_1"/>
    <property type="match status" value="1"/>
</dbReference>
<dbReference type="InterPro" id="IPR036020">
    <property type="entry name" value="WW_dom_sf"/>
</dbReference>
<feature type="domain" description="PDZ" evidence="7">
    <location>
        <begin position="437"/>
        <end position="507"/>
    </location>
</feature>
<feature type="region of interest" description="Disordered" evidence="4">
    <location>
        <begin position="1246"/>
        <end position="1265"/>
    </location>
</feature>
<feature type="domain" description="PDZ" evidence="7">
    <location>
        <begin position="1061"/>
        <end position="1128"/>
    </location>
</feature>
<dbReference type="PANTHER" id="PTHR10316">
    <property type="entry name" value="MEMBRANE ASSOCIATED GUANYLATE KINASE-RELATED"/>
    <property type="match status" value="1"/>
</dbReference>
<dbReference type="FunFam" id="2.30.42.10:FF:000150">
    <property type="entry name" value="Membrane associated guanylate kinase, WW and PDZ domain containing 2"/>
    <property type="match status" value="1"/>
</dbReference>
<dbReference type="FunFam" id="3.30.63.10:FF:000003">
    <property type="entry name" value="Membrane-associated guanylate kinase, WW and PDZ domain-containing protein 3 isoform 1"/>
    <property type="match status" value="1"/>
</dbReference>
<dbReference type="Gene3D" id="2.30.42.10">
    <property type="match status" value="5"/>
</dbReference>
<evidence type="ECO:0000256" key="2">
    <source>
        <dbReference type="ARBA" id="ARBA00022737"/>
    </source>
</evidence>
<feature type="domain" description="WW" evidence="5">
    <location>
        <begin position="347"/>
        <end position="380"/>
    </location>
</feature>
<dbReference type="GO" id="GO:0016020">
    <property type="term" value="C:membrane"/>
    <property type="evidence" value="ECO:0007669"/>
    <property type="project" value="UniProtKB-SubCell"/>
</dbReference>
<dbReference type="PROSITE" id="PS50052">
    <property type="entry name" value="GUANYLATE_KINASE_2"/>
    <property type="match status" value="1"/>
</dbReference>
<dbReference type="Pfam" id="PF00625">
    <property type="entry name" value="Guanylate_kin"/>
    <property type="match status" value="1"/>
</dbReference>
<dbReference type="InterPro" id="IPR036034">
    <property type="entry name" value="PDZ_sf"/>
</dbReference>
<keyword evidence="3" id="KW-0472">Membrane</keyword>
<evidence type="ECO:0000259" key="5">
    <source>
        <dbReference type="PROSITE" id="PS50020"/>
    </source>
</evidence>
<dbReference type="InterPro" id="IPR020590">
    <property type="entry name" value="Guanylate_kinase_CS"/>
</dbReference>
<dbReference type="Pfam" id="PF00397">
    <property type="entry name" value="WW"/>
    <property type="match status" value="2"/>
</dbReference>
<sequence>MNVGSRGPPAKSPVLASKLQAGRGPPGGGGSPSLRHWSQRVQECVLSGSPDGQLDILLRGGADNGQFCWIGDVKHEKIFYHTPAKLQTDGILLEVQGWKIAGYTFRDAHTLLKHVSKNGAPVMFKTVKDVYLTKDLRAYLGQRFQKNSVDHDLQQTIRDNVYMRTVPCTTRTPRPGETNGVDYTFLSVEEFLALEKSGQLLESGIYDGNHYGTPKPADPIGMGPFRRTNSIGALLPGQHPSSEGKRRRNRSNIEATTANQSSPGNEEPLPSPASSQLQRKKSLERAQSQGSLGALPSNWEMAFTEDGTPYFIDHNTETTHWLDPRLQNVQKHSANDCAGDEVDFYFSELPFGWEKVEDPHYGTYFIDHINRKTQYENPVLQAKRSDEDRGSISSGASSTKKSDDLLINGRKSPPTYDAASKRYFTKNPDELRGSFLKTLLNKSPRGFGFTIVGGDDSDEEFLQIKNVVPGGPAFVDGKLITGDVLVYVNSTCVLGYTHQDVVNMFQSIPVGDKVTLEICRGYSLPFDPNDPNTEIVTTVAVTLPDSGTSVTNTSSYSSASFNNNSRDSDIIMSQRNNKSMPDLTNTHSERLPMTQRNKSFDELNHDSSAADMKPDIISVDITKGTMGFGFTIADSGYGQRVKQILDKQRCEHIAEGDLLLEINQYKVKDMSHSDVVQVLKDCPKGSLATIVIQRGGVMTPTRGRKMVNNKTVRQGEEVWRTPRLSERTSFLPDSEENPQSEQVSPDPSAAAVPPGDEAPPTPAPKSPELAKKVDAAPEGTPSEENGPAQENAQESESEPKKQETPDGGSESTVTSKTPTHEESAAKDMPGRHVGYGDQYLSGYGQQDFSRRDYPGYYEGQEGVEPRREYRSRTPGPEFMRSPTAEDDHLRSRVQLRSKTPTHELTYGQQGSQPSPQQHSPHQHLSGTPDFIPASRYAFPSSPSQPDRNHEDVRGSYRPTSTGPDFSHSYSNGRLNNSSANNYANNRNHQYGDRGHPLAHGPLSPSEEHSRPRKQSTSFENEVPAPSNLTRVSHKDRFTESPHAPNRSRSPSSFDDPSADVVVHLKRQESGFGFRIVGGTEEGSQVAVGHVVPGGAADMDGRLKPGDEITTVDGHSVIGASHHRVVQLMGQAAMAGRVTIGVKRRPYSNRPAGTFRDIGYDDRHETYPYDVTVTRRENEGFGFVIISSVTRSGSTIGRIIESSPAERCGKLHVGDRILAVNGIDIMNMHHEDIVNIIKESGYSVSLTVGPPQDDTSSTASTSHRSSAGSMINAMAYPAHSESDLSRQSEYSPYHQTMSGGRAYLDHTSRTHLPLHKDNSPRHPNHQDAELEQEKYISVELHRGSRGFGFSIRGGREFNNMPLYVLRIADGGAADLDSRLRVGDQIIEINGYNTTNMTHAEAIDLISNGGSTVRLIVKRTGKPLPQIGRCIKNRLWINVNPRSYN</sequence>
<dbReference type="PROSITE" id="PS50106">
    <property type="entry name" value="PDZ"/>
    <property type="match status" value="5"/>
</dbReference>
<feature type="region of interest" description="Disordered" evidence="4">
    <location>
        <begin position="212"/>
        <end position="298"/>
    </location>
</feature>
<dbReference type="CDD" id="cd06731">
    <property type="entry name" value="PDZ1_MAGI-1_3-like"/>
    <property type="match status" value="1"/>
</dbReference>
<dbReference type="FunFam" id="2.30.42.10:FF:000005">
    <property type="entry name" value="Membrane associated guanylate kinase, WW and PDZ domain containing 1"/>
    <property type="match status" value="1"/>
</dbReference>
<dbReference type="CDD" id="cd06734">
    <property type="entry name" value="PDZ4_MAGI-1_3-like"/>
    <property type="match status" value="1"/>
</dbReference>
<evidence type="ECO:0000256" key="3">
    <source>
        <dbReference type="ARBA" id="ARBA00023136"/>
    </source>
</evidence>
<dbReference type="FunFam" id="2.20.70.10:FF:000034">
    <property type="entry name" value="syntaxin-binding protein 4 isoform X1"/>
    <property type="match status" value="1"/>
</dbReference>
<evidence type="ECO:0000313" key="8">
    <source>
        <dbReference type="EMBL" id="AUG84453.1"/>
    </source>
</evidence>
<feature type="compositionally biased region" description="Pro residues" evidence="4">
    <location>
        <begin position="756"/>
        <end position="765"/>
    </location>
</feature>
<dbReference type="CDD" id="cd06732">
    <property type="entry name" value="PDZ2_MAGI-1_3-like"/>
    <property type="match status" value="1"/>
</dbReference>
<dbReference type="Gene3D" id="2.20.70.10">
    <property type="match status" value="2"/>
</dbReference>
<dbReference type="Gene3D" id="3.30.63.10">
    <property type="entry name" value="Guanylate Kinase phosphate binding domain"/>
    <property type="match status" value="1"/>
</dbReference>
<dbReference type="CDD" id="cd06735">
    <property type="entry name" value="PDZ5_MAGI-1_3-like"/>
    <property type="match status" value="1"/>
</dbReference>
<keyword evidence="2" id="KW-0677">Repeat</keyword>
<feature type="compositionally biased region" description="Polar residues" evidence="4">
    <location>
        <begin position="957"/>
        <end position="974"/>
    </location>
</feature>
<feature type="compositionally biased region" description="Low complexity" evidence="4">
    <location>
        <begin position="907"/>
        <end position="923"/>
    </location>
</feature>
<dbReference type="PANTHER" id="PTHR10316:SF40">
    <property type="entry name" value="LD27118P"/>
    <property type="match status" value="1"/>
</dbReference>
<dbReference type="GO" id="GO:0005737">
    <property type="term" value="C:cytoplasm"/>
    <property type="evidence" value="ECO:0007669"/>
    <property type="project" value="TreeGrafter"/>
</dbReference>
<dbReference type="SUPFAM" id="SSF51045">
    <property type="entry name" value="WW domain"/>
    <property type="match status" value="2"/>
</dbReference>
<feature type="compositionally biased region" description="Low complexity" evidence="4">
    <location>
        <begin position="1254"/>
        <end position="1265"/>
    </location>
</feature>
<dbReference type="InterPro" id="IPR001202">
    <property type="entry name" value="WW_dom"/>
</dbReference>
<dbReference type="CDD" id="cd06730">
    <property type="entry name" value="PDZ0_MAGI-1_3-like"/>
    <property type="match status" value="1"/>
</dbReference>
<feature type="domain" description="PDZ" evidence="7">
    <location>
        <begin position="1169"/>
        <end position="1251"/>
    </location>
</feature>
<feature type="domain" description="PDZ" evidence="7">
    <location>
        <begin position="618"/>
        <end position="681"/>
    </location>
</feature>
<feature type="domain" description="Guanylate kinase-like" evidence="6">
    <location>
        <begin position="134"/>
        <end position="213"/>
    </location>
</feature>
<dbReference type="EMBL" id="MG197703">
    <property type="protein sequence ID" value="AUG84453.1"/>
    <property type="molecule type" value="mRNA"/>
</dbReference>
<protein>
    <submittedName>
        <fullName evidence="8">Magi</fullName>
    </submittedName>
</protein>
<dbReference type="PROSITE" id="PS50020">
    <property type="entry name" value="WW_DOMAIN_2"/>
    <property type="match status" value="2"/>
</dbReference>
<feature type="compositionally biased region" description="Low complexity" evidence="4">
    <location>
        <begin position="743"/>
        <end position="755"/>
    </location>
</feature>
<dbReference type="Pfam" id="PF00595">
    <property type="entry name" value="PDZ"/>
    <property type="match status" value="4"/>
</dbReference>
<dbReference type="FunFam" id="2.30.42.10:FF:000232">
    <property type="entry name" value="Uncharacterized protein, isoform A"/>
    <property type="match status" value="1"/>
</dbReference>
<feature type="compositionally biased region" description="Basic and acidic residues" evidence="4">
    <location>
        <begin position="713"/>
        <end position="726"/>
    </location>
</feature>
<dbReference type="CDD" id="cd00201">
    <property type="entry name" value="WW"/>
    <property type="match status" value="2"/>
</dbReference>
<organism evidence="8">
    <name type="scientific">Platynereis dumerilii</name>
    <name type="common">Dumeril's clam worm</name>
    <dbReference type="NCBI Taxonomy" id="6359"/>
    <lineage>
        <taxon>Eukaryota</taxon>
        <taxon>Metazoa</taxon>
        <taxon>Spiralia</taxon>
        <taxon>Lophotrochozoa</taxon>
        <taxon>Annelida</taxon>
        <taxon>Polychaeta</taxon>
        <taxon>Errantia</taxon>
        <taxon>Phyllodocida</taxon>
        <taxon>Nereididae</taxon>
        <taxon>Platynereis</taxon>
    </lineage>
</organism>
<dbReference type="InterPro" id="IPR027417">
    <property type="entry name" value="P-loop_NTPase"/>
</dbReference>
<feature type="region of interest" description="Disordered" evidence="4">
    <location>
        <begin position="710"/>
        <end position="1056"/>
    </location>
</feature>
<feature type="compositionally biased region" description="Low complexity" evidence="4">
    <location>
        <begin position="1046"/>
        <end position="1055"/>
    </location>
</feature>